<keyword evidence="3" id="KW-1185">Reference proteome</keyword>
<dbReference type="PROSITE" id="PS51885">
    <property type="entry name" value="NEPRILYSIN"/>
    <property type="match status" value="1"/>
</dbReference>
<dbReference type="InParanoid" id="A0A5N4A3H6"/>
<dbReference type="Gene3D" id="3.40.390.10">
    <property type="entry name" value="Collagenase (Catalytic Domain)"/>
    <property type="match status" value="1"/>
</dbReference>
<comment type="caution">
    <text evidence="2">The sequence shown here is derived from an EMBL/GenBank/DDBJ whole genome shotgun (WGS) entry which is preliminary data.</text>
</comment>
<dbReference type="GO" id="GO:0005886">
    <property type="term" value="C:plasma membrane"/>
    <property type="evidence" value="ECO:0007669"/>
    <property type="project" value="TreeGrafter"/>
</dbReference>
<dbReference type="Proteomes" id="UP000327044">
    <property type="component" value="Unassembled WGS sequence"/>
</dbReference>
<dbReference type="InterPro" id="IPR018497">
    <property type="entry name" value="Peptidase_M13_C"/>
</dbReference>
<proteinExistence type="predicted"/>
<dbReference type="AlphaFoldDB" id="A0A5N4A3H6"/>
<evidence type="ECO:0000313" key="3">
    <source>
        <dbReference type="Proteomes" id="UP000327044"/>
    </source>
</evidence>
<dbReference type="EMBL" id="VVIM01000011">
    <property type="protein sequence ID" value="KAB0791819.1"/>
    <property type="molecule type" value="Genomic_DNA"/>
</dbReference>
<gene>
    <name evidence="2" type="ORF">PPYR_03619</name>
</gene>
<dbReference type="PANTHER" id="PTHR11733">
    <property type="entry name" value="ZINC METALLOPROTEASE FAMILY M13 NEPRILYSIN-RELATED"/>
    <property type="match status" value="1"/>
</dbReference>
<accession>A0A5N4A3H6</accession>
<evidence type="ECO:0000313" key="2">
    <source>
        <dbReference type="EMBL" id="KAB0791819.1"/>
    </source>
</evidence>
<reference evidence="2 3" key="1">
    <citation type="journal article" date="2018" name="Elife">
        <title>Firefly genomes illuminate parallel origins of bioluminescence in beetles.</title>
        <authorList>
            <person name="Fallon T.R."/>
            <person name="Lower S.E."/>
            <person name="Chang C.H."/>
            <person name="Bessho-Uehara M."/>
            <person name="Martin G.J."/>
            <person name="Bewick A.J."/>
            <person name="Behringer M."/>
            <person name="Debat H.J."/>
            <person name="Wong I."/>
            <person name="Day J.C."/>
            <person name="Suvorov A."/>
            <person name="Silva C.J."/>
            <person name="Stanger-Hall K.F."/>
            <person name="Hall D.W."/>
            <person name="Schmitz R.J."/>
            <person name="Nelson D.R."/>
            <person name="Lewis S.M."/>
            <person name="Shigenobu S."/>
            <person name="Bybee S.M."/>
            <person name="Larracuente A.M."/>
            <person name="Oba Y."/>
            <person name="Weng J.K."/>
        </authorList>
    </citation>
    <scope>NUCLEOTIDE SEQUENCE [LARGE SCALE GENOMIC DNA]</scope>
    <source>
        <strain evidence="2">1611_PpyrPB1</strain>
        <tissue evidence="2">Whole body</tissue>
    </source>
</reference>
<dbReference type="InterPro" id="IPR000718">
    <property type="entry name" value="Peptidase_M13"/>
</dbReference>
<name>A0A5N4A3H6_PHOPY</name>
<dbReference type="Pfam" id="PF01431">
    <property type="entry name" value="Peptidase_M13"/>
    <property type="match status" value="1"/>
</dbReference>
<dbReference type="SUPFAM" id="SSF55486">
    <property type="entry name" value="Metalloproteases ('zincins'), catalytic domain"/>
    <property type="match status" value="1"/>
</dbReference>
<organism evidence="2 3">
    <name type="scientific">Photinus pyralis</name>
    <name type="common">Common eastern firefly</name>
    <name type="synonym">Lampyris pyralis</name>
    <dbReference type="NCBI Taxonomy" id="7054"/>
    <lineage>
        <taxon>Eukaryota</taxon>
        <taxon>Metazoa</taxon>
        <taxon>Ecdysozoa</taxon>
        <taxon>Arthropoda</taxon>
        <taxon>Hexapoda</taxon>
        <taxon>Insecta</taxon>
        <taxon>Pterygota</taxon>
        <taxon>Neoptera</taxon>
        <taxon>Endopterygota</taxon>
        <taxon>Coleoptera</taxon>
        <taxon>Polyphaga</taxon>
        <taxon>Elateriformia</taxon>
        <taxon>Elateroidea</taxon>
        <taxon>Lampyridae</taxon>
        <taxon>Lampyrinae</taxon>
        <taxon>Photinus</taxon>
    </lineage>
</organism>
<dbReference type="InterPro" id="IPR024079">
    <property type="entry name" value="MetalloPept_cat_dom_sf"/>
</dbReference>
<dbReference type="GO" id="GO:0004222">
    <property type="term" value="F:metalloendopeptidase activity"/>
    <property type="evidence" value="ECO:0007669"/>
    <property type="project" value="InterPro"/>
</dbReference>
<protein>
    <recommendedName>
        <fullName evidence="1">Peptidase M13 C-terminal domain-containing protein</fullName>
    </recommendedName>
</protein>
<sequence>MMVRRRDKSNTRIGYDMVYNSLDVMGTTFPKLVFDIDFPKYLNYGKAGMIIANEVIHGFDNEGRKYDKEGNWNNWWSEGTILKYENKVQCFIKQYENLDKVRCNFVFCVHFKTYITD</sequence>
<evidence type="ECO:0000259" key="1">
    <source>
        <dbReference type="Pfam" id="PF01431"/>
    </source>
</evidence>
<feature type="domain" description="Peptidase M13 C-terminal" evidence="1">
    <location>
        <begin position="33"/>
        <end position="101"/>
    </location>
</feature>
<dbReference type="PANTHER" id="PTHR11733:SF133">
    <property type="entry name" value="PHOSPHATE-REGULATING NEUTRAL ENDOPEPTIDASE PHEX"/>
    <property type="match status" value="1"/>
</dbReference>
<dbReference type="GO" id="GO:0016485">
    <property type="term" value="P:protein processing"/>
    <property type="evidence" value="ECO:0007669"/>
    <property type="project" value="TreeGrafter"/>
</dbReference>